<dbReference type="PANTHER" id="PTHR33577:SF1">
    <property type="entry name" value="HEME HALOPEROXIDASE FAMILY PROFILE DOMAIN-CONTAINING PROTEIN"/>
    <property type="match status" value="1"/>
</dbReference>
<dbReference type="SUPFAM" id="SSF47571">
    <property type="entry name" value="Cloroperoxidase"/>
    <property type="match status" value="1"/>
</dbReference>
<dbReference type="Gene3D" id="1.10.489.10">
    <property type="entry name" value="Chloroperoxidase-like"/>
    <property type="match status" value="1"/>
</dbReference>
<feature type="signal peptide" evidence="8">
    <location>
        <begin position="1"/>
        <end position="18"/>
    </location>
</feature>
<feature type="domain" description="Heme haloperoxidase family profile" evidence="9">
    <location>
        <begin position="62"/>
        <end position="298"/>
    </location>
</feature>
<gene>
    <name evidence="10" type="ORF">R9X50_00093600</name>
</gene>
<keyword evidence="4" id="KW-0479">Metal-binding</keyword>
<evidence type="ECO:0000256" key="2">
    <source>
        <dbReference type="ARBA" id="ARBA00022559"/>
    </source>
</evidence>
<reference evidence="10 11" key="1">
    <citation type="submission" date="2023-11" db="EMBL/GenBank/DDBJ databases">
        <title>An acidophilic fungus is an integral part of prey digestion in a carnivorous sundew plant.</title>
        <authorList>
            <person name="Tsai I.J."/>
        </authorList>
    </citation>
    <scope>NUCLEOTIDE SEQUENCE [LARGE SCALE GENOMIC DNA]</scope>
    <source>
        <strain evidence="10">169a</strain>
    </source>
</reference>
<name>A0AAQ3M1H6_9PEZI</name>
<comment type="cofactor">
    <cofactor evidence="1">
        <name>heme b</name>
        <dbReference type="ChEBI" id="CHEBI:60344"/>
    </cofactor>
</comment>
<dbReference type="InterPro" id="IPR036851">
    <property type="entry name" value="Chloroperoxidase-like_sf"/>
</dbReference>
<keyword evidence="8" id="KW-0732">Signal</keyword>
<evidence type="ECO:0000256" key="4">
    <source>
        <dbReference type="ARBA" id="ARBA00022723"/>
    </source>
</evidence>
<evidence type="ECO:0000259" key="9">
    <source>
        <dbReference type="PROSITE" id="PS51405"/>
    </source>
</evidence>
<evidence type="ECO:0000313" key="10">
    <source>
        <dbReference type="EMBL" id="WPG98150.1"/>
    </source>
</evidence>
<dbReference type="GO" id="GO:0046872">
    <property type="term" value="F:metal ion binding"/>
    <property type="evidence" value="ECO:0007669"/>
    <property type="project" value="UniProtKB-KW"/>
</dbReference>
<keyword evidence="3" id="KW-0349">Heme</keyword>
<dbReference type="PANTHER" id="PTHR33577">
    <property type="entry name" value="STERIGMATOCYSTIN BIOSYNTHESIS PEROXIDASE STCC-RELATED"/>
    <property type="match status" value="1"/>
</dbReference>
<sequence length="409" mass="42747">MLQSALALGGCLVASASAFPPSPRGVLGDLADIGKDAVDVLLSGSSSVTPFNAQLQLVDVTGLHAWQAPGPTDQRGPCPGLNALANHGYLPRNGVASIVDLISATTAVFGMGVDLATILSVYGAVFDGAAVGWSIGGGEHTGIGGSHNNYESDSSPTRADLNQYGSNINLILSQFKELYDMQPNAATANYNLDVLFDFRASRYHESVANNPNFFYGPFTGTTVTQAAFTFIYRYMANHTAEAPDGVLNQANLKSFFAISGDSDSLTWTPGYERIPNNWYRRGINDSYGVLGLANDISALAAKYPFISQPGCNQGKVNSFENINTGNTDASAYDFTNPLDGICYGVASAVSAANVIPIVNGVVQELLLPIQNALNCPTLTPSNTSVGDDCPGHSLYGGPTGPVAAGAIQN</sequence>
<evidence type="ECO:0000256" key="7">
    <source>
        <dbReference type="ARBA" id="ARBA00025795"/>
    </source>
</evidence>
<keyword evidence="6" id="KW-0408">Iron</keyword>
<comment type="similarity">
    <text evidence="7">Belongs to the chloroperoxidase family.</text>
</comment>
<dbReference type="Proteomes" id="UP001303373">
    <property type="component" value="Chromosome 1"/>
</dbReference>
<dbReference type="Pfam" id="PF01328">
    <property type="entry name" value="Peroxidase_2"/>
    <property type="match status" value="1"/>
</dbReference>
<protein>
    <recommendedName>
        <fullName evidence="9">Heme haloperoxidase family profile domain-containing protein</fullName>
    </recommendedName>
</protein>
<evidence type="ECO:0000313" key="11">
    <source>
        <dbReference type="Proteomes" id="UP001303373"/>
    </source>
</evidence>
<evidence type="ECO:0000256" key="1">
    <source>
        <dbReference type="ARBA" id="ARBA00001970"/>
    </source>
</evidence>
<dbReference type="GO" id="GO:0004601">
    <property type="term" value="F:peroxidase activity"/>
    <property type="evidence" value="ECO:0007669"/>
    <property type="project" value="UniProtKB-KW"/>
</dbReference>
<keyword evidence="5" id="KW-0560">Oxidoreductase</keyword>
<keyword evidence="2" id="KW-0575">Peroxidase</keyword>
<proteinExistence type="inferred from homology"/>
<dbReference type="AlphaFoldDB" id="A0AAQ3M1H6"/>
<evidence type="ECO:0000256" key="8">
    <source>
        <dbReference type="SAM" id="SignalP"/>
    </source>
</evidence>
<evidence type="ECO:0000256" key="3">
    <source>
        <dbReference type="ARBA" id="ARBA00022617"/>
    </source>
</evidence>
<dbReference type="PROSITE" id="PS51405">
    <property type="entry name" value="HEME_HALOPEROXIDASE"/>
    <property type="match status" value="1"/>
</dbReference>
<keyword evidence="11" id="KW-1185">Reference proteome</keyword>
<feature type="chain" id="PRO_5042860579" description="Heme haloperoxidase family profile domain-containing protein" evidence="8">
    <location>
        <begin position="19"/>
        <end position="409"/>
    </location>
</feature>
<dbReference type="InterPro" id="IPR000028">
    <property type="entry name" value="Chloroperoxidase"/>
</dbReference>
<accession>A0AAQ3M1H6</accession>
<evidence type="ECO:0000256" key="5">
    <source>
        <dbReference type="ARBA" id="ARBA00023002"/>
    </source>
</evidence>
<dbReference type="EMBL" id="CP138580">
    <property type="protein sequence ID" value="WPG98150.1"/>
    <property type="molecule type" value="Genomic_DNA"/>
</dbReference>
<organism evidence="10 11">
    <name type="scientific">Acrodontium crateriforme</name>
    <dbReference type="NCBI Taxonomy" id="150365"/>
    <lineage>
        <taxon>Eukaryota</taxon>
        <taxon>Fungi</taxon>
        <taxon>Dikarya</taxon>
        <taxon>Ascomycota</taxon>
        <taxon>Pezizomycotina</taxon>
        <taxon>Dothideomycetes</taxon>
        <taxon>Dothideomycetidae</taxon>
        <taxon>Mycosphaerellales</taxon>
        <taxon>Teratosphaeriaceae</taxon>
        <taxon>Acrodontium</taxon>
    </lineage>
</organism>
<evidence type="ECO:0000256" key="6">
    <source>
        <dbReference type="ARBA" id="ARBA00023004"/>
    </source>
</evidence>